<feature type="compositionally biased region" description="Basic and acidic residues" evidence="1">
    <location>
        <begin position="25"/>
        <end position="36"/>
    </location>
</feature>
<accession>A0AA39N9E5</accession>
<dbReference type="Proteomes" id="UP001175227">
    <property type="component" value="Unassembled WGS sequence"/>
</dbReference>
<organism evidence="2 3">
    <name type="scientific">Armillaria novae-zelandiae</name>
    <dbReference type="NCBI Taxonomy" id="153914"/>
    <lineage>
        <taxon>Eukaryota</taxon>
        <taxon>Fungi</taxon>
        <taxon>Dikarya</taxon>
        <taxon>Basidiomycota</taxon>
        <taxon>Agaricomycotina</taxon>
        <taxon>Agaricomycetes</taxon>
        <taxon>Agaricomycetidae</taxon>
        <taxon>Agaricales</taxon>
        <taxon>Marasmiineae</taxon>
        <taxon>Physalacriaceae</taxon>
        <taxon>Armillaria</taxon>
    </lineage>
</organism>
<protein>
    <submittedName>
        <fullName evidence="2">Uncharacterized protein</fullName>
    </submittedName>
</protein>
<evidence type="ECO:0000256" key="1">
    <source>
        <dbReference type="SAM" id="MobiDB-lite"/>
    </source>
</evidence>
<keyword evidence="3" id="KW-1185">Reference proteome</keyword>
<reference evidence="2" key="1">
    <citation type="submission" date="2023-06" db="EMBL/GenBank/DDBJ databases">
        <authorList>
            <consortium name="Lawrence Berkeley National Laboratory"/>
            <person name="Ahrendt S."/>
            <person name="Sahu N."/>
            <person name="Indic B."/>
            <person name="Wong-Bajracharya J."/>
            <person name="Merenyi Z."/>
            <person name="Ke H.-M."/>
            <person name="Monk M."/>
            <person name="Kocsube S."/>
            <person name="Drula E."/>
            <person name="Lipzen A."/>
            <person name="Balint B."/>
            <person name="Henrissat B."/>
            <person name="Andreopoulos B."/>
            <person name="Martin F.M."/>
            <person name="Harder C.B."/>
            <person name="Rigling D."/>
            <person name="Ford K.L."/>
            <person name="Foster G.D."/>
            <person name="Pangilinan J."/>
            <person name="Papanicolaou A."/>
            <person name="Barry K."/>
            <person name="LaButti K."/>
            <person name="Viragh M."/>
            <person name="Koriabine M."/>
            <person name="Yan M."/>
            <person name="Riley R."/>
            <person name="Champramary S."/>
            <person name="Plett K.L."/>
            <person name="Tsai I.J."/>
            <person name="Slot J."/>
            <person name="Sipos G."/>
            <person name="Plett J."/>
            <person name="Nagy L.G."/>
            <person name="Grigoriev I.V."/>
        </authorList>
    </citation>
    <scope>NUCLEOTIDE SEQUENCE</scope>
    <source>
        <strain evidence="2">ICMP 16352</strain>
    </source>
</reference>
<feature type="region of interest" description="Disordered" evidence="1">
    <location>
        <begin position="1"/>
        <end position="69"/>
    </location>
</feature>
<sequence length="91" mass="10348">MSAPVMTPPQNGSDHISTKRKRSRSISENRDDEPPSVRRRSNSPPPPRSRLDLPRVSDVDPVRRAERERQLAARVAAMELEKAEKPKDKPQ</sequence>
<comment type="caution">
    <text evidence="2">The sequence shown here is derived from an EMBL/GenBank/DDBJ whole genome shotgun (WGS) entry which is preliminary data.</text>
</comment>
<evidence type="ECO:0000313" key="3">
    <source>
        <dbReference type="Proteomes" id="UP001175227"/>
    </source>
</evidence>
<gene>
    <name evidence="2" type="ORF">IW261DRAFT_1577185</name>
</gene>
<proteinExistence type="predicted"/>
<dbReference type="EMBL" id="JAUEPR010000155">
    <property type="protein sequence ID" value="KAK0461467.1"/>
    <property type="molecule type" value="Genomic_DNA"/>
</dbReference>
<dbReference type="AlphaFoldDB" id="A0AA39N9E5"/>
<evidence type="ECO:0000313" key="2">
    <source>
        <dbReference type="EMBL" id="KAK0461467.1"/>
    </source>
</evidence>
<feature type="compositionally biased region" description="Basic and acidic residues" evidence="1">
    <location>
        <begin position="49"/>
        <end position="69"/>
    </location>
</feature>
<name>A0AA39N9E5_9AGAR</name>